<evidence type="ECO:0000313" key="3">
    <source>
        <dbReference type="Proteomes" id="UP000241665"/>
    </source>
</evidence>
<keyword evidence="1" id="KW-0472">Membrane</keyword>
<reference evidence="2 3" key="1">
    <citation type="submission" date="2018-01" db="EMBL/GenBank/DDBJ databases">
        <title>Characterization of the virulent Escherichia coli phage PMBT57 of the N4-like group with a broad host range.</title>
        <authorList>
            <person name="Koberg S."/>
            <person name="Brinks E."/>
        </authorList>
    </citation>
    <scope>NUCLEOTIDE SEQUENCE [LARGE SCALE GENOMIC DNA]</scope>
</reference>
<feature type="transmembrane region" description="Helical" evidence="1">
    <location>
        <begin position="36"/>
        <end position="54"/>
    </location>
</feature>
<evidence type="ECO:0000313" key="2">
    <source>
        <dbReference type="EMBL" id="AUV59099.1"/>
    </source>
</evidence>
<keyword evidence="1" id="KW-1133">Transmembrane helix</keyword>
<sequence>MIKKLICKLIAAILISIIGIAWVISTPDNVMQQIYYAVYTSTSFVWVYVMYRICSD</sequence>
<dbReference type="Proteomes" id="UP000241665">
    <property type="component" value="Segment"/>
</dbReference>
<proteinExistence type="predicted"/>
<dbReference type="EMBL" id="MG770228">
    <property type="protein sequence ID" value="AUV59099.1"/>
    <property type="molecule type" value="Genomic_DNA"/>
</dbReference>
<protein>
    <submittedName>
        <fullName evidence="2">Uncharacterized protein</fullName>
    </submittedName>
</protein>
<evidence type="ECO:0000256" key="1">
    <source>
        <dbReference type="SAM" id="Phobius"/>
    </source>
</evidence>
<organism evidence="2 3">
    <name type="scientific">Escherichia phage PMBT57</name>
    <dbReference type="NCBI Taxonomy" id="2079259"/>
    <lineage>
        <taxon>Viruses</taxon>
        <taxon>Duplodnaviria</taxon>
        <taxon>Heunggongvirae</taxon>
        <taxon>Uroviricota</taxon>
        <taxon>Caudoviricetes</taxon>
        <taxon>Schitoviridae</taxon>
        <taxon>Enquatrovirinae</taxon>
        <taxon>Enquatrovirus</taxon>
        <taxon>Enquatrovirus N4</taxon>
    </lineage>
</organism>
<feature type="transmembrane region" description="Helical" evidence="1">
    <location>
        <begin position="5"/>
        <end position="24"/>
    </location>
</feature>
<name>A0A2K9VA68_9CAUD</name>
<accession>A0A2K9VA68</accession>
<keyword evidence="1" id="KW-0812">Transmembrane</keyword>